<protein>
    <recommendedName>
        <fullName evidence="3">IRG-type G domain-containing protein</fullName>
    </recommendedName>
</protein>
<evidence type="ECO:0000313" key="4">
    <source>
        <dbReference type="EMBL" id="KAF5345675.1"/>
    </source>
</evidence>
<name>A0A8H5CPW1_9AGAR</name>
<comment type="similarity">
    <text evidence="1">Belongs to the TRAFAC class dynamin-like GTPase superfamily. IRG family.</text>
</comment>
<dbReference type="Pfam" id="PF05049">
    <property type="entry name" value="IIGP"/>
    <property type="match status" value="1"/>
</dbReference>
<sequence length="758" mass="85733">MPLSSNETLVGMKPGLHDRVFHVLRPNRKRKTSIANGAGGGAKTKTKEQSQPPPRVTTVPADELDALKTEKEVLRGELEKETESRSQLEEAHSSHTRQMEGLRNVVGQLEETLQSIREQKDEADKRALEALEDVEQVKEELAESFQQREDSDRRARQAMDDADNDRRALEEATRQREEAERKASQAMEDAEKDRSALAMSVKQRDEALNAKDKAEAEVREAMKLVQEKVEQSMRDHAEVAAARGALEDAERDLEALREDKAEIEKLLDEAQIMIEKERNAREEAERDAEAQAETAREEFQAADAAQQAFRRLSEEVEGLNEEIRRLRAVSQDLQTERDNLDEEKERLEAIIAGQVDGAKKSHLAIESANTALEEVDMQLKDAEDTILELRGKIDENTSVLKEAEATAARTEAELLGLQEQIKDELTAREVAEEKLRNTEAQLEETTLALTESRGTMERLEVDLAALLEQNADALRVFAREKEELEREWRSKVPAASIPPTPEDYDVTRRVRRFKEGYLHFAVVGMAGCGKSSLVNAFRGIQNETTINAALTGVQTDLTTTTIGRYNDPRRDCRFIWYDVPGSGSSGVPSHDYFNHHGLYAFDCIFVLWDNRLTDVDISVLENCVKLKIPYFLVRTKSDVHIQDIADVMRAKIEVEENGDDMRRRTARLNSVSIEALGRYITQTRQSVELSLRKANLPPSKVYMVSYKSILRIMQSGMSFPEGVRVIDERDLLSDILAGRRSKKQASRGMPLRSNTAWP</sequence>
<feature type="region of interest" description="Disordered" evidence="2">
    <location>
        <begin position="139"/>
        <end position="214"/>
    </location>
</feature>
<dbReference type="SUPFAM" id="SSF52540">
    <property type="entry name" value="P-loop containing nucleoside triphosphate hydrolases"/>
    <property type="match status" value="1"/>
</dbReference>
<feature type="compositionally biased region" description="Basic and acidic residues" evidence="2">
    <location>
        <begin position="139"/>
        <end position="195"/>
    </location>
</feature>
<dbReference type="OrthoDB" id="422720at2759"/>
<dbReference type="Gene3D" id="3.40.50.300">
    <property type="entry name" value="P-loop containing nucleotide triphosphate hydrolases"/>
    <property type="match status" value="1"/>
</dbReference>
<evidence type="ECO:0000256" key="1">
    <source>
        <dbReference type="ARBA" id="ARBA00005429"/>
    </source>
</evidence>
<dbReference type="PROSITE" id="PS51716">
    <property type="entry name" value="G_IRG"/>
    <property type="match status" value="1"/>
</dbReference>
<comment type="caution">
    <text evidence="4">The sequence shown here is derived from an EMBL/GenBank/DDBJ whole genome shotgun (WGS) entry which is preliminary data.</text>
</comment>
<feature type="region of interest" description="Disordered" evidence="2">
    <location>
        <begin position="278"/>
        <end position="298"/>
    </location>
</feature>
<dbReference type="InterPro" id="IPR007743">
    <property type="entry name" value="Immunity-related_GTPase-like"/>
</dbReference>
<dbReference type="PANTHER" id="PTHR14143:SF1">
    <property type="entry name" value="IRG-TYPE G DOMAIN-CONTAINING PROTEIN"/>
    <property type="match status" value="1"/>
</dbReference>
<proteinExistence type="inferred from homology"/>
<dbReference type="PANTHER" id="PTHR14143">
    <property type="entry name" value="INTERFERON-INDUCIBLE GTPASE FAMILY MEMBER"/>
    <property type="match status" value="1"/>
</dbReference>
<feature type="region of interest" description="Disordered" evidence="2">
    <location>
        <begin position="26"/>
        <end position="106"/>
    </location>
</feature>
<feature type="compositionally biased region" description="Basic and acidic residues" evidence="2">
    <location>
        <begin position="65"/>
        <end position="100"/>
    </location>
</feature>
<evidence type="ECO:0000256" key="2">
    <source>
        <dbReference type="SAM" id="MobiDB-lite"/>
    </source>
</evidence>
<dbReference type="GO" id="GO:0005525">
    <property type="term" value="F:GTP binding"/>
    <property type="evidence" value="ECO:0007669"/>
    <property type="project" value="InterPro"/>
</dbReference>
<dbReference type="InterPro" id="IPR027417">
    <property type="entry name" value="P-loop_NTPase"/>
</dbReference>
<dbReference type="AlphaFoldDB" id="A0A8H5CPW1"/>
<accession>A0A8H5CPW1</accession>
<dbReference type="GO" id="GO:0016020">
    <property type="term" value="C:membrane"/>
    <property type="evidence" value="ECO:0007669"/>
    <property type="project" value="InterPro"/>
</dbReference>
<dbReference type="InterPro" id="IPR030385">
    <property type="entry name" value="G_IRG_dom"/>
</dbReference>
<evidence type="ECO:0000313" key="5">
    <source>
        <dbReference type="Proteomes" id="UP000559256"/>
    </source>
</evidence>
<evidence type="ECO:0000259" key="3">
    <source>
        <dbReference type="PROSITE" id="PS51716"/>
    </source>
</evidence>
<reference evidence="4 5" key="1">
    <citation type="journal article" date="2020" name="ISME J.">
        <title>Uncovering the hidden diversity of litter-decomposition mechanisms in mushroom-forming fungi.</title>
        <authorList>
            <person name="Floudas D."/>
            <person name="Bentzer J."/>
            <person name="Ahren D."/>
            <person name="Johansson T."/>
            <person name="Persson P."/>
            <person name="Tunlid A."/>
        </authorList>
    </citation>
    <scope>NUCLEOTIDE SEQUENCE [LARGE SCALE GENOMIC DNA]</scope>
    <source>
        <strain evidence="4 5">CBS 291.85</strain>
    </source>
</reference>
<feature type="domain" description="IRG-type G" evidence="3">
    <location>
        <begin position="516"/>
        <end position="729"/>
    </location>
</feature>
<feature type="compositionally biased region" description="Basic and acidic residues" evidence="2">
    <location>
        <begin position="202"/>
        <end position="214"/>
    </location>
</feature>
<dbReference type="Proteomes" id="UP000559256">
    <property type="component" value="Unassembled WGS sequence"/>
</dbReference>
<keyword evidence="5" id="KW-1185">Reference proteome</keyword>
<gene>
    <name evidence="4" type="ORF">D9758_013057</name>
</gene>
<organism evidence="4 5">
    <name type="scientific">Tetrapyrgos nigripes</name>
    <dbReference type="NCBI Taxonomy" id="182062"/>
    <lineage>
        <taxon>Eukaryota</taxon>
        <taxon>Fungi</taxon>
        <taxon>Dikarya</taxon>
        <taxon>Basidiomycota</taxon>
        <taxon>Agaricomycotina</taxon>
        <taxon>Agaricomycetes</taxon>
        <taxon>Agaricomycetidae</taxon>
        <taxon>Agaricales</taxon>
        <taxon>Marasmiineae</taxon>
        <taxon>Marasmiaceae</taxon>
        <taxon>Tetrapyrgos</taxon>
    </lineage>
</organism>
<dbReference type="EMBL" id="JAACJM010000109">
    <property type="protein sequence ID" value="KAF5345675.1"/>
    <property type="molecule type" value="Genomic_DNA"/>
</dbReference>